<gene>
    <name evidence="2" type="ORF">FB566_0319</name>
</gene>
<proteinExistence type="predicted"/>
<name>A0A543AQG0_9ACTN</name>
<feature type="transmembrane region" description="Helical" evidence="1">
    <location>
        <begin position="407"/>
        <end position="440"/>
    </location>
</feature>
<keyword evidence="1" id="KW-1133">Transmembrane helix</keyword>
<dbReference type="EMBL" id="VFOW01000001">
    <property type="protein sequence ID" value="TQL74831.1"/>
    <property type="molecule type" value="Genomic_DNA"/>
</dbReference>
<accession>A0A543AQG0</accession>
<reference evidence="2 3" key="1">
    <citation type="submission" date="2019-06" db="EMBL/GenBank/DDBJ databases">
        <title>Sequencing the genomes of 1000 actinobacteria strains.</title>
        <authorList>
            <person name="Klenk H.-P."/>
        </authorList>
    </citation>
    <scope>NUCLEOTIDE SEQUENCE [LARGE SCALE GENOMIC DNA]</scope>
    <source>
        <strain evidence="2 3">DSM 45928</strain>
    </source>
</reference>
<dbReference type="RefSeq" id="WP_142034227.1">
    <property type="nucleotide sequence ID" value="NZ_JBHTGS010000002.1"/>
</dbReference>
<sequence>MSLNQGWWDRPNTRHDRLQNDAIETLRSRLAAQSSSVRRQAAMARKATDRVAAEVARLEDRLDALVELTDLRFQLLEHHETNRVRNELDRRLSLLSRGGVPPEHPLDDIPGYWLPPVANLLLIKLRGGGEPVDELLELARERDRFRTDLFVLSAGIGFEVAELSRMTSGSLLSQPIHPDLVDPDLGLETPVPTAWRRLWIDAAGGGLGEPAREQLESRLAGAVSDLELADRLTQRVSHGGTSPLTDLRRLRERCQKVMASARTTGAGAIDTESWRGFLRELVEEGHAEEIDLRRRTGDLLRRFTEPSDQAPGGLWADTGSLGDLLAQDILDDSAPDAQAAVAMRVGADAVMLCTQRLWERTRKEAPDVRTVRVEGVSIKVTLQGVRAEDRQRVADRIDEHYQPGSSLWAWTAGVVGLVAAAILFIVIGATVLGVITVVAAAACLPSTISAWREPEKIAELRATRHEAADRRMSEVHQGVLKSRQEVLGTSQEAAGERDQILELFGAYSRRR</sequence>
<comment type="caution">
    <text evidence="2">The sequence shown here is derived from an EMBL/GenBank/DDBJ whole genome shotgun (WGS) entry which is preliminary data.</text>
</comment>
<evidence type="ECO:0000256" key="1">
    <source>
        <dbReference type="SAM" id="Phobius"/>
    </source>
</evidence>
<keyword evidence="3" id="KW-1185">Reference proteome</keyword>
<dbReference type="Proteomes" id="UP000317043">
    <property type="component" value="Unassembled WGS sequence"/>
</dbReference>
<protein>
    <submittedName>
        <fullName evidence="2">Uncharacterized protein</fullName>
    </submittedName>
</protein>
<dbReference type="AlphaFoldDB" id="A0A543AQG0"/>
<evidence type="ECO:0000313" key="3">
    <source>
        <dbReference type="Proteomes" id="UP000317043"/>
    </source>
</evidence>
<keyword evidence="1" id="KW-0812">Transmembrane</keyword>
<dbReference type="OrthoDB" id="4824872at2"/>
<evidence type="ECO:0000313" key="2">
    <source>
        <dbReference type="EMBL" id="TQL74831.1"/>
    </source>
</evidence>
<keyword evidence="1" id="KW-0472">Membrane</keyword>
<organism evidence="2 3">
    <name type="scientific">Stackebrandtia endophytica</name>
    <dbReference type="NCBI Taxonomy" id="1496996"/>
    <lineage>
        <taxon>Bacteria</taxon>
        <taxon>Bacillati</taxon>
        <taxon>Actinomycetota</taxon>
        <taxon>Actinomycetes</taxon>
        <taxon>Glycomycetales</taxon>
        <taxon>Glycomycetaceae</taxon>
        <taxon>Stackebrandtia</taxon>
    </lineage>
</organism>
<dbReference type="InParanoid" id="A0A543AQG0"/>